<dbReference type="GeneID" id="29063295"/>
<protein>
    <recommendedName>
        <fullName evidence="3">Tail terminator</fullName>
    </recommendedName>
</protein>
<sequence length="134" mass="15050">MAVEVDVVKEVTDRLVDVFGERGWVVSDQVPAELPVASLPLLVFTEQPGSEGVVPWNHQTGPLTEWLSLDLDLFGLDVLELKRAAREVTRVLYSLVRGQTSVVSVHTASSFARRPDWNDRVLRVGGEFDFEYRL</sequence>
<name>A0A1B3B035_9CAUD</name>
<dbReference type="KEGG" id="vg:29063295"/>
<evidence type="ECO:0008006" key="3">
    <source>
        <dbReference type="Google" id="ProtNLM"/>
    </source>
</evidence>
<dbReference type="Proteomes" id="UP000203019">
    <property type="component" value="Segment"/>
</dbReference>
<keyword evidence="2" id="KW-1185">Reference proteome</keyword>
<dbReference type="RefSeq" id="YP_009281113.1">
    <property type="nucleotide sequence ID" value="NC_031028.1"/>
</dbReference>
<proteinExistence type="predicted"/>
<accession>A0A1B3B035</accession>
<evidence type="ECO:0000313" key="2">
    <source>
        <dbReference type="Proteomes" id="UP000203019"/>
    </source>
</evidence>
<gene>
    <name evidence="1" type="primary">10</name>
    <name evidence="1" type="ORF">SEA_GHOBES_10</name>
</gene>
<reference evidence="2" key="1">
    <citation type="submission" date="2016-07" db="EMBL/GenBank/DDBJ databases">
        <authorList>
            <person name="Florea S."/>
            <person name="Webb J.S."/>
            <person name="Jaromczyk J."/>
            <person name="Schardl C.L."/>
        </authorList>
    </citation>
    <scope>NUCLEOTIDE SEQUENCE [LARGE SCALE GENOMIC DNA]</scope>
</reference>
<dbReference type="EMBL" id="KX557278">
    <property type="protein sequence ID" value="AOE44363.1"/>
    <property type="molecule type" value="Genomic_DNA"/>
</dbReference>
<evidence type="ECO:0000313" key="1">
    <source>
        <dbReference type="EMBL" id="AOE44363.1"/>
    </source>
</evidence>
<organism evidence="1 2">
    <name type="scientific">Gordonia phage Ghobes</name>
    <dbReference type="NCBI Taxonomy" id="1887647"/>
    <lineage>
        <taxon>Viruses</taxon>
        <taxon>Duplodnaviria</taxon>
        <taxon>Heunggongvirae</taxon>
        <taxon>Uroviricota</taxon>
        <taxon>Caudoviricetes</taxon>
        <taxon>Ghobesvirus</taxon>
        <taxon>Ghobesvirus ghobes</taxon>
    </lineage>
</organism>